<dbReference type="PROSITE" id="PS50983">
    <property type="entry name" value="FE_B12_PBP"/>
    <property type="match status" value="1"/>
</dbReference>
<dbReference type="PRINTS" id="PR01715">
    <property type="entry name" value="FERRIBNDNGPP"/>
</dbReference>
<keyword evidence="5" id="KW-0732">Signal</keyword>
<evidence type="ECO:0000256" key="4">
    <source>
        <dbReference type="ARBA" id="ARBA00022496"/>
    </source>
</evidence>
<sequence length="267" mass="28682">MRLAAIDWAMLETTLALGAVPVAGAELIRFRDDAPPGLTPEGIVDLGLRGAPNYELLQLSRPDLILSSPFYSHYEDRLRQIAPVLSLPIYTDDAPPLTLAMAALGHLAEALGDPAAGRAAQRRAEDALSAQAASLRAHADQPLCLIEIGDARHMRVFGHDSLYGSTAARLGLRNGWAERTAFSFLAPVPLEELANMPEARLVIIGPLPPQARRALSRSVLWRALPQVSGGRVWQLPRMNAFGAVPSALRFARELAAAFRAGPVEALA</sequence>
<feature type="domain" description="Fe/B12 periplasmic-binding" evidence="6">
    <location>
        <begin position="2"/>
        <end position="262"/>
    </location>
</feature>
<dbReference type="PANTHER" id="PTHR30532:SF1">
    <property type="entry name" value="IRON(3+)-HYDROXAMATE-BINDING PROTEIN FHUD"/>
    <property type="match status" value="1"/>
</dbReference>
<dbReference type="GO" id="GO:1901678">
    <property type="term" value="P:iron coordination entity transport"/>
    <property type="evidence" value="ECO:0007669"/>
    <property type="project" value="UniProtKB-ARBA"/>
</dbReference>
<evidence type="ECO:0000259" key="6">
    <source>
        <dbReference type="PROSITE" id="PS50983"/>
    </source>
</evidence>
<dbReference type="SUPFAM" id="SSF53807">
    <property type="entry name" value="Helical backbone' metal receptor"/>
    <property type="match status" value="1"/>
</dbReference>
<keyword evidence="4" id="KW-0408">Iron</keyword>
<dbReference type="AlphaFoldDB" id="A0A1G6WZP3"/>
<evidence type="ECO:0000313" key="7">
    <source>
        <dbReference type="EMBL" id="SDD71440.1"/>
    </source>
</evidence>
<proteinExistence type="inferred from homology"/>
<keyword evidence="3" id="KW-0813">Transport</keyword>
<name>A0A1G6WZP3_9RHOB</name>
<keyword evidence="4" id="KW-0406">Ion transport</keyword>
<dbReference type="InterPro" id="IPR002491">
    <property type="entry name" value="ABC_transptr_periplasmic_BD"/>
</dbReference>
<dbReference type="InterPro" id="IPR051313">
    <property type="entry name" value="Bact_iron-sidero_bind"/>
</dbReference>
<dbReference type="OrthoDB" id="8370650at2"/>
<evidence type="ECO:0000256" key="2">
    <source>
        <dbReference type="ARBA" id="ARBA00008814"/>
    </source>
</evidence>
<evidence type="ECO:0000256" key="5">
    <source>
        <dbReference type="ARBA" id="ARBA00022729"/>
    </source>
</evidence>
<dbReference type="Gene3D" id="3.40.50.1980">
    <property type="entry name" value="Nitrogenase molybdenum iron protein domain"/>
    <property type="match status" value="2"/>
</dbReference>
<dbReference type="Proteomes" id="UP000199344">
    <property type="component" value="Unassembled WGS sequence"/>
</dbReference>
<dbReference type="PANTHER" id="PTHR30532">
    <property type="entry name" value="IRON III DICITRATE-BINDING PERIPLASMIC PROTEIN"/>
    <property type="match status" value="1"/>
</dbReference>
<dbReference type="STRING" id="591205.SAMN05421538_102268"/>
<evidence type="ECO:0000256" key="1">
    <source>
        <dbReference type="ARBA" id="ARBA00004196"/>
    </source>
</evidence>
<comment type="similarity">
    <text evidence="2">Belongs to the bacterial solute-binding protein 8 family.</text>
</comment>
<dbReference type="EMBL" id="FNAH01000002">
    <property type="protein sequence ID" value="SDD71440.1"/>
    <property type="molecule type" value="Genomic_DNA"/>
</dbReference>
<evidence type="ECO:0000313" key="8">
    <source>
        <dbReference type="Proteomes" id="UP000199344"/>
    </source>
</evidence>
<reference evidence="7 8" key="1">
    <citation type="submission" date="2016-10" db="EMBL/GenBank/DDBJ databases">
        <authorList>
            <person name="de Groot N.N."/>
        </authorList>
    </citation>
    <scope>NUCLEOTIDE SEQUENCE [LARGE SCALE GENOMIC DNA]</scope>
    <source>
        <strain evidence="7 8">DSM 22220</strain>
    </source>
</reference>
<keyword evidence="8" id="KW-1185">Reference proteome</keyword>
<dbReference type="Pfam" id="PF01497">
    <property type="entry name" value="Peripla_BP_2"/>
    <property type="match status" value="1"/>
</dbReference>
<keyword evidence="4" id="KW-0410">Iron transport</keyword>
<evidence type="ECO:0000256" key="3">
    <source>
        <dbReference type="ARBA" id="ARBA00022448"/>
    </source>
</evidence>
<organism evidence="7 8">
    <name type="scientific">Paracoccus isoporae</name>
    <dbReference type="NCBI Taxonomy" id="591205"/>
    <lineage>
        <taxon>Bacteria</taxon>
        <taxon>Pseudomonadati</taxon>
        <taxon>Pseudomonadota</taxon>
        <taxon>Alphaproteobacteria</taxon>
        <taxon>Rhodobacterales</taxon>
        <taxon>Paracoccaceae</taxon>
        <taxon>Paracoccus</taxon>
    </lineage>
</organism>
<comment type="subcellular location">
    <subcellularLocation>
        <location evidence="1">Cell envelope</location>
    </subcellularLocation>
</comment>
<protein>
    <submittedName>
        <fullName evidence="7">Iron complex transport system substrate-binding protein</fullName>
    </submittedName>
</protein>
<accession>A0A1G6WZP3</accession>
<gene>
    <name evidence="7" type="ORF">SAMN05421538_102268</name>
</gene>
<dbReference type="GO" id="GO:0030288">
    <property type="term" value="C:outer membrane-bounded periplasmic space"/>
    <property type="evidence" value="ECO:0007669"/>
    <property type="project" value="TreeGrafter"/>
</dbReference>